<dbReference type="Proteomes" id="UP000309340">
    <property type="component" value="Unassembled WGS sequence"/>
</dbReference>
<reference evidence="2 3" key="1">
    <citation type="submission" date="2017-03" db="EMBL/GenBank/DDBJ databases">
        <title>Genomes of endolithic fungi from Antarctica.</title>
        <authorList>
            <person name="Coleine C."/>
            <person name="Masonjones S."/>
            <person name="Stajich J.E."/>
        </authorList>
    </citation>
    <scope>NUCLEOTIDE SEQUENCE [LARGE SCALE GENOMIC DNA]</scope>
    <source>
        <strain evidence="2 3">CCFEE 5184</strain>
    </source>
</reference>
<proteinExistence type="predicted"/>
<dbReference type="AlphaFoldDB" id="A0A4U0XTG4"/>
<protein>
    <submittedName>
        <fullName evidence="2">Uncharacterized protein</fullName>
    </submittedName>
</protein>
<feature type="region of interest" description="Disordered" evidence="1">
    <location>
        <begin position="293"/>
        <end position="322"/>
    </location>
</feature>
<evidence type="ECO:0000313" key="3">
    <source>
        <dbReference type="Proteomes" id="UP000309340"/>
    </source>
</evidence>
<feature type="compositionally biased region" description="Basic and acidic residues" evidence="1">
    <location>
        <begin position="1"/>
        <end position="14"/>
    </location>
</feature>
<keyword evidence="3" id="KW-1185">Reference proteome</keyword>
<sequence length="518" mass="55760">MAMEGGHDAAHDESVQGEEQQSEAMREGSVAKKERRVTEHVFSAPDSRKQASEEQVEATAAEASKITDAHHDSASASATGDANNGDVSSLIPPCTTSLRYNDCLQHSEADNTDDFAKLERRETEHLAWDENVDTTKLKARPAEELELSDLAAQTANNLHDVIRSNGFPQADDMQNEVKYEVLRTLRKSLTVWNADKELSQNAGAPITKAALVSGIRVAMRPPTNEPDILKTIREQTGAVVLGALEELEWSMETRDGADIAVCNTGPVRDAVKSLQDGMLVVFNDLKLRFGDGYDEDTSTSSDTTARPPATKQPESAGSPWSSKEELFNWTLFWGEGGKIDSKKREGLSCTMREAIFNEWRKNNLLSGNRLWSSMEQHMKKLRDAGDSYAALKAKVEAEGAGMPNGAGTADGVVAQANQIVADAVAQVKIDKASGTTATRKRKRSKAKESAEPADGAADKGTNANSNKRKKTAAVGSEPVAMQEAMPEGVVGESATDEKTAGEQGRGEGADKVDTVAVD</sequence>
<feature type="region of interest" description="Disordered" evidence="1">
    <location>
        <begin position="1"/>
        <end position="87"/>
    </location>
</feature>
<name>A0A4U0XTG4_9PEZI</name>
<evidence type="ECO:0000256" key="1">
    <source>
        <dbReference type="SAM" id="MobiDB-lite"/>
    </source>
</evidence>
<organism evidence="2 3">
    <name type="scientific">Friedmanniomyces simplex</name>
    <dbReference type="NCBI Taxonomy" id="329884"/>
    <lineage>
        <taxon>Eukaryota</taxon>
        <taxon>Fungi</taxon>
        <taxon>Dikarya</taxon>
        <taxon>Ascomycota</taxon>
        <taxon>Pezizomycotina</taxon>
        <taxon>Dothideomycetes</taxon>
        <taxon>Dothideomycetidae</taxon>
        <taxon>Mycosphaerellales</taxon>
        <taxon>Teratosphaeriaceae</taxon>
        <taxon>Friedmanniomyces</taxon>
    </lineage>
</organism>
<feature type="compositionally biased region" description="Low complexity" evidence="1">
    <location>
        <begin position="74"/>
        <end position="85"/>
    </location>
</feature>
<accession>A0A4U0XTG4</accession>
<dbReference type="EMBL" id="NAJQ01000116">
    <property type="protein sequence ID" value="TKA78285.1"/>
    <property type="molecule type" value="Genomic_DNA"/>
</dbReference>
<feature type="compositionally biased region" description="Basic and acidic residues" evidence="1">
    <location>
        <begin position="495"/>
        <end position="518"/>
    </location>
</feature>
<feature type="compositionally biased region" description="Basic and acidic residues" evidence="1">
    <location>
        <begin position="24"/>
        <end position="39"/>
    </location>
</feature>
<comment type="caution">
    <text evidence="2">The sequence shown here is derived from an EMBL/GenBank/DDBJ whole genome shotgun (WGS) entry which is preliminary data.</text>
</comment>
<evidence type="ECO:0000313" key="2">
    <source>
        <dbReference type="EMBL" id="TKA78285.1"/>
    </source>
</evidence>
<feature type="compositionally biased region" description="Polar residues" evidence="1">
    <location>
        <begin position="312"/>
        <end position="321"/>
    </location>
</feature>
<gene>
    <name evidence="2" type="ORF">B0A55_04748</name>
</gene>
<feature type="region of interest" description="Disordered" evidence="1">
    <location>
        <begin position="434"/>
        <end position="518"/>
    </location>
</feature>